<reference evidence="6 7" key="1">
    <citation type="submission" date="2024-09" db="EMBL/GenBank/DDBJ databases">
        <authorList>
            <person name="Sun Q."/>
            <person name="Mori K."/>
        </authorList>
    </citation>
    <scope>NUCLEOTIDE SEQUENCE [LARGE SCALE GENOMIC DNA]</scope>
    <source>
        <strain evidence="6 7">JCM 6917</strain>
    </source>
</reference>
<protein>
    <submittedName>
        <fullName evidence="6">DUF6531 domain-containing protein</fullName>
    </submittedName>
</protein>
<evidence type="ECO:0000256" key="2">
    <source>
        <dbReference type="SAM" id="MobiDB-lite"/>
    </source>
</evidence>
<feature type="compositionally biased region" description="Polar residues" evidence="2">
    <location>
        <begin position="412"/>
        <end position="437"/>
    </location>
</feature>
<feature type="domain" description="DUF6531" evidence="3">
    <location>
        <begin position="195"/>
        <end position="267"/>
    </location>
</feature>
<feature type="region of interest" description="Disordered" evidence="2">
    <location>
        <begin position="1564"/>
        <end position="1585"/>
    </location>
</feature>
<evidence type="ECO:0000259" key="5">
    <source>
        <dbReference type="Pfam" id="PF25023"/>
    </source>
</evidence>
<dbReference type="Pfam" id="PF25023">
    <property type="entry name" value="TEN_YD-shell"/>
    <property type="match status" value="3"/>
</dbReference>
<dbReference type="NCBIfam" id="TIGR01643">
    <property type="entry name" value="YD_repeat_2x"/>
    <property type="match status" value="19"/>
</dbReference>
<dbReference type="PANTHER" id="PTHR32305:SF15">
    <property type="entry name" value="PROTEIN RHSA-RELATED"/>
    <property type="match status" value="1"/>
</dbReference>
<dbReference type="Gene3D" id="2.180.10.10">
    <property type="entry name" value="RHS repeat-associated core"/>
    <property type="match status" value="6"/>
</dbReference>
<feature type="region of interest" description="Disordered" evidence="2">
    <location>
        <begin position="412"/>
        <end position="441"/>
    </location>
</feature>
<dbReference type="Pfam" id="PF20148">
    <property type="entry name" value="DUF6531"/>
    <property type="match status" value="1"/>
</dbReference>
<evidence type="ECO:0000259" key="4">
    <source>
        <dbReference type="Pfam" id="PF21527"/>
    </source>
</evidence>
<dbReference type="InterPro" id="IPR056823">
    <property type="entry name" value="TEN-like_YD-shell"/>
</dbReference>
<accession>A0ABV5MUM2</accession>
<dbReference type="InterPro" id="IPR045351">
    <property type="entry name" value="DUF6531"/>
</dbReference>
<feature type="domain" description="Teneurin-like YD-shell" evidence="5">
    <location>
        <begin position="974"/>
        <end position="1088"/>
    </location>
</feature>
<dbReference type="Proteomes" id="UP001589709">
    <property type="component" value="Unassembled WGS sequence"/>
</dbReference>
<dbReference type="PANTHER" id="PTHR32305">
    <property type="match status" value="1"/>
</dbReference>
<keyword evidence="1" id="KW-0677">Repeat</keyword>
<dbReference type="Pfam" id="PF21527">
    <property type="entry name" value="Stv"/>
    <property type="match status" value="1"/>
</dbReference>
<feature type="domain" description="Teneurin-like YD-shell" evidence="5">
    <location>
        <begin position="465"/>
        <end position="598"/>
    </location>
</feature>
<keyword evidence="7" id="KW-1185">Reference proteome</keyword>
<dbReference type="InterPro" id="IPR031325">
    <property type="entry name" value="RHS_repeat"/>
</dbReference>
<dbReference type="InterPro" id="IPR050708">
    <property type="entry name" value="T6SS_VgrG/RHS"/>
</dbReference>
<dbReference type="Pfam" id="PF05593">
    <property type="entry name" value="RHS_repeat"/>
    <property type="match status" value="11"/>
</dbReference>
<evidence type="ECO:0000259" key="3">
    <source>
        <dbReference type="Pfam" id="PF20148"/>
    </source>
</evidence>
<evidence type="ECO:0000256" key="1">
    <source>
        <dbReference type="ARBA" id="ARBA00022737"/>
    </source>
</evidence>
<feature type="domain" description="Teneurin-like YD-shell" evidence="5">
    <location>
        <begin position="1171"/>
        <end position="1417"/>
    </location>
</feature>
<comment type="caution">
    <text evidence="6">The sequence shown here is derived from an EMBL/GenBank/DDBJ whole genome shotgun (WGS) entry which is preliminary data.</text>
</comment>
<feature type="domain" description="Putative adhesin Stv" evidence="4">
    <location>
        <begin position="1589"/>
        <end position="1692"/>
    </location>
</feature>
<sequence length="1699" mass="180561">MHDYARSPGTKPTAKPHGRPNVQPNKGPAAETEAAPFSAAATVGPEWVSISNGVWPGSFFTGGHLQFAEGTGANYSGLWIFILDEAGKIVHDWEIDKATYDPAGKGIMDSGAWCYGWWPSNQYPADQCFWWANTALGGPLEDGKKYYAWIYTKGTDGTWDPYGTTSPLIEAFYTPDIPGAQAGICSCYAQAHRADPVNTATGMFYEQLTDASMVGPGVPLNLERTYRSDSTATGLLGRGWATPFDARLVVATGKVTYRADDGASFVFSQASDGSYKTPAGSMAKLVKGTSTYTLTTPDHIKRTFDSAGVLISVVDMAGKGLSLTYASGKLASVKDAAGRTTTFTPGADGLLSKVSLPDGTSVSYGHTDGLLTSVTDPAGKTSSYAYDADKRLSSYTDPAGGKVANTYDSAGRVTSQTDQNGKTTTFTWDSSTGSAHTTAPDGGVWTDVYAANVLMETIDPYGESISYDYDRYLRPISITDQRGNTTEMTYDSAGRMLTRSAPSALPYTESWTYDTAGNITSHTDGRLNTTTYTYNTSNQLTATTDPLGGKTVYTYTPLGAIETVTTPRGKVTTYGYDTAGNRTSVTTPLGEKTTFTYDKTGRILSQTDPRGNVSGADPAAYTTKYAYDGRGLLSSATDPLGRTTTYEYNGAEQLTSAENPAGAVVIYAYDNAGHVTKATGPSGKSVTRTYDASGRLASETDAAGGKITYTYDKVGRLLTTVSPRGNVSGADPAAYTTNYTYDAAGNPVTVTGPTGATTTTTYDAVNRPSTVADPLGRTTAYTYNANDSITKVTDAAGKTVSSTYDKNNRLASSTDQLSKKTTYEYDADGNLLSTTSPLGHKTSWTYDSDGRQATTVDARGNATGADPTQYTTTYGYDPAGNQTTVTDPLGGVTTTAYDAVNNVVRQTDADKRATGYDYDGLDQLTKVTAPGGAVTTYTYDTVGNLTQRTDANNHVTTYGYDAASRPTSVTDPLERQTTYGYDADGNLTKKTTPRGSTQYTYDPRGLLTKIDYSDSTPDATFGYDAAGQMTARANSKISEDFVYDAVGNLTKTRGFAYTYDAVGQMLTRKYSDGSTIAYTYDNDGRTATMAADSKTTTYTWDPAGNLTRSALPNTGTEDRTYDRAGRLTAVTSTKASTTVTKTALTLSPAGLPTHVDVTRASVGTGGYDLTYDTAGRLTSGCYPQPWVTGCAASRTTSYTYDKVGNRLTSALGTASTSYTYDAADQLTSTTTGTTTTAYGYDTEGNQTKAGDETYTYDLAGQISAATVAGASYTYDHDASGNQVATLQGGTVTNRTQWDPNAPLPILATEYDSAWAIKQSYRYDPLGQPTSTRTGAGALFYYHHDTQGSPVDVANSTGTLYQRWAYDPFGTRVLNTTTSGAPASTPSYTGARYETTTGNLDLHARQYDTATARFTRPDPAPRGGATPYVSPYAYADNVPTLLTDASGLTPDDPNNDSVDSVGEALGIFGDAFVDVVKSPFVFLGDAHDAFTGENGGAGAFVDKYLPVRPAYRLYRAEDMLRQQGCDALADLYAEAAEELTQQIALVGIGGLTGWRRAAVAPELRGHDVPTHGKGVGPAAERLPGGRPDGQTVIAGHGWYVRGTGDTQMPSGTWGYFYVEDGIGLRQSTGLAVEQGKKIKPTEIVGPGKTLPNYTVAPGHDLKMMNGSITVSKDTLLSDILKPNMGPVHLAICRKHCDPRR</sequence>
<feature type="region of interest" description="Disordered" evidence="2">
    <location>
        <begin position="978"/>
        <end position="999"/>
    </location>
</feature>
<feature type="region of interest" description="Disordered" evidence="2">
    <location>
        <begin position="1"/>
        <end position="36"/>
    </location>
</feature>
<dbReference type="NCBIfam" id="TIGR03696">
    <property type="entry name" value="Rhs_assc_core"/>
    <property type="match status" value="1"/>
</dbReference>
<name>A0ABV5MUM2_9ACTN</name>
<organism evidence="6 7">
    <name type="scientific">Streptomyces cinereospinus</name>
    <dbReference type="NCBI Taxonomy" id="285561"/>
    <lineage>
        <taxon>Bacteria</taxon>
        <taxon>Bacillati</taxon>
        <taxon>Actinomycetota</taxon>
        <taxon>Actinomycetes</taxon>
        <taxon>Kitasatosporales</taxon>
        <taxon>Streptomycetaceae</taxon>
        <taxon>Streptomyces</taxon>
    </lineage>
</organism>
<dbReference type="InterPro" id="IPR022385">
    <property type="entry name" value="Rhs_assc_core"/>
</dbReference>
<evidence type="ECO:0000313" key="6">
    <source>
        <dbReference type="EMBL" id="MFB9461730.1"/>
    </source>
</evidence>
<dbReference type="InterPro" id="IPR006530">
    <property type="entry name" value="YD"/>
</dbReference>
<feature type="compositionally biased region" description="Polar residues" evidence="2">
    <location>
        <begin position="988"/>
        <end position="999"/>
    </location>
</feature>
<proteinExistence type="predicted"/>
<dbReference type="InterPro" id="IPR049002">
    <property type="entry name" value="Stv"/>
</dbReference>
<evidence type="ECO:0000313" key="7">
    <source>
        <dbReference type="Proteomes" id="UP001589709"/>
    </source>
</evidence>
<dbReference type="RefSeq" id="WP_381341477.1">
    <property type="nucleotide sequence ID" value="NZ_JBHMCY010000004.1"/>
</dbReference>
<dbReference type="EMBL" id="JBHMCY010000004">
    <property type="protein sequence ID" value="MFB9461730.1"/>
    <property type="molecule type" value="Genomic_DNA"/>
</dbReference>
<gene>
    <name evidence="6" type="ORF">ACFF45_03030</name>
</gene>